<dbReference type="EMBL" id="RRYP01000449">
    <property type="protein sequence ID" value="TNV87409.1"/>
    <property type="molecule type" value="Genomic_DNA"/>
</dbReference>
<dbReference type="SUPFAM" id="SSF56112">
    <property type="entry name" value="Protein kinase-like (PK-like)"/>
    <property type="match status" value="1"/>
</dbReference>
<organism evidence="2 3">
    <name type="scientific">Halteria grandinella</name>
    <dbReference type="NCBI Taxonomy" id="5974"/>
    <lineage>
        <taxon>Eukaryota</taxon>
        <taxon>Sar</taxon>
        <taxon>Alveolata</taxon>
        <taxon>Ciliophora</taxon>
        <taxon>Intramacronucleata</taxon>
        <taxon>Spirotrichea</taxon>
        <taxon>Stichotrichia</taxon>
        <taxon>Sporadotrichida</taxon>
        <taxon>Halteriidae</taxon>
        <taxon>Halteria</taxon>
    </lineage>
</organism>
<dbReference type="AlphaFoldDB" id="A0A8J8T9M1"/>
<protein>
    <recommendedName>
        <fullName evidence="1">Protein kinase domain-containing protein</fullName>
    </recommendedName>
</protein>
<dbReference type="Pfam" id="PF00069">
    <property type="entry name" value="Pkinase"/>
    <property type="match status" value="1"/>
</dbReference>
<dbReference type="PROSITE" id="PS00108">
    <property type="entry name" value="PROTEIN_KINASE_ST"/>
    <property type="match status" value="1"/>
</dbReference>
<dbReference type="InterPro" id="IPR000719">
    <property type="entry name" value="Prot_kinase_dom"/>
</dbReference>
<sequence>MTVQINKKTITPAAVIEKQIFAIKCINKSSLMSQRSIFQQLQLVKEIQIQRELSCYPNVLKVIKVYETDDYINLLMETQDGGCLGTYLAENGKMSEERAKKFAIQLLLTLDFMDRKSIIHRDLKPENILLTSKLDPKTHDLDSPIQVADFGYATITGEYYRQIIMKGGISFIIDDIKYLGNRCFVCGTPGFIAPECFNGKSYSTKSDIFSFGVIMFCLLTGKNLFASSQQQSCYDLNEKCDLRGCLSRLKRAGISELAINFVLDHCLSKNPKNRPSAYQALMQHPWFLND</sequence>
<accession>A0A8J8T9M1</accession>
<dbReference type="GO" id="GO:0005524">
    <property type="term" value="F:ATP binding"/>
    <property type="evidence" value="ECO:0007669"/>
    <property type="project" value="InterPro"/>
</dbReference>
<comment type="caution">
    <text evidence="2">The sequence shown here is derived from an EMBL/GenBank/DDBJ whole genome shotgun (WGS) entry which is preliminary data.</text>
</comment>
<dbReference type="Gene3D" id="1.10.510.10">
    <property type="entry name" value="Transferase(Phosphotransferase) domain 1"/>
    <property type="match status" value="1"/>
</dbReference>
<evidence type="ECO:0000313" key="3">
    <source>
        <dbReference type="Proteomes" id="UP000785679"/>
    </source>
</evidence>
<name>A0A8J8T9M1_HALGN</name>
<dbReference type="OrthoDB" id="293309at2759"/>
<reference evidence="2" key="1">
    <citation type="submission" date="2019-06" db="EMBL/GenBank/DDBJ databases">
        <authorList>
            <person name="Zheng W."/>
        </authorList>
    </citation>
    <scope>NUCLEOTIDE SEQUENCE</scope>
    <source>
        <strain evidence="2">QDHG01</strain>
    </source>
</reference>
<feature type="domain" description="Protein kinase" evidence="1">
    <location>
        <begin position="1"/>
        <end position="287"/>
    </location>
</feature>
<dbReference type="PANTHER" id="PTHR24345">
    <property type="entry name" value="SERINE/THREONINE-PROTEIN KINASE PLK"/>
    <property type="match status" value="1"/>
</dbReference>
<keyword evidence="3" id="KW-1185">Reference proteome</keyword>
<dbReference type="Proteomes" id="UP000785679">
    <property type="component" value="Unassembled WGS sequence"/>
</dbReference>
<dbReference type="GO" id="GO:0004672">
    <property type="term" value="F:protein kinase activity"/>
    <property type="evidence" value="ECO:0007669"/>
    <property type="project" value="InterPro"/>
</dbReference>
<proteinExistence type="predicted"/>
<dbReference type="GO" id="GO:0005634">
    <property type="term" value="C:nucleus"/>
    <property type="evidence" value="ECO:0007669"/>
    <property type="project" value="TreeGrafter"/>
</dbReference>
<dbReference type="Gene3D" id="3.30.200.20">
    <property type="entry name" value="Phosphorylase Kinase, domain 1"/>
    <property type="match status" value="1"/>
</dbReference>
<evidence type="ECO:0000313" key="2">
    <source>
        <dbReference type="EMBL" id="TNV87409.1"/>
    </source>
</evidence>
<dbReference type="InterPro" id="IPR008271">
    <property type="entry name" value="Ser/Thr_kinase_AS"/>
</dbReference>
<gene>
    <name evidence="2" type="ORF">FGO68_gene7775</name>
</gene>
<dbReference type="PIRSF" id="PIRSF000654">
    <property type="entry name" value="Integrin-linked_kinase"/>
    <property type="match status" value="1"/>
</dbReference>
<dbReference type="PROSITE" id="PS50011">
    <property type="entry name" value="PROTEIN_KINASE_DOM"/>
    <property type="match status" value="1"/>
</dbReference>
<dbReference type="InterPro" id="IPR011009">
    <property type="entry name" value="Kinase-like_dom_sf"/>
</dbReference>
<dbReference type="SMART" id="SM00220">
    <property type="entry name" value="S_TKc"/>
    <property type="match status" value="1"/>
</dbReference>
<evidence type="ECO:0000259" key="1">
    <source>
        <dbReference type="PROSITE" id="PS50011"/>
    </source>
</evidence>